<dbReference type="Proteomes" id="UP000297638">
    <property type="component" value="Unassembled WGS sequence"/>
</dbReference>
<accession>A0A4Y8TXC1</accession>
<evidence type="ECO:0000313" key="1">
    <source>
        <dbReference type="EMBL" id="TFH56826.1"/>
    </source>
</evidence>
<sequence>MTNNTFTGYEELSLSPVNGWRVVYLDDSTESGIWIDPMIGWLTQAMTIFSSTTYKPIDDQPTLTERSRVIVPATISDDLGIAEDATRVDSFWKVLAPGAPEPTADEIAAEAKAFAERKKLSAQLAAR</sequence>
<protein>
    <submittedName>
        <fullName evidence="1">Uncharacterized protein</fullName>
    </submittedName>
</protein>
<dbReference type="EMBL" id="SPDS01000001">
    <property type="protein sequence ID" value="TFH56826.1"/>
    <property type="molecule type" value="Genomic_DNA"/>
</dbReference>
<reference evidence="1 2" key="1">
    <citation type="submission" date="2019-03" db="EMBL/GenBank/DDBJ databases">
        <title>Glutamicibacter sp. LJH19 genome.</title>
        <authorList>
            <person name="Sinai Borker S."/>
            <person name="Kumar R."/>
        </authorList>
    </citation>
    <scope>NUCLEOTIDE SEQUENCE [LARGE SCALE GENOMIC DNA]</scope>
    <source>
        <strain evidence="1 2">LJH19</strain>
    </source>
</reference>
<comment type="caution">
    <text evidence="1">The sequence shown here is derived from an EMBL/GenBank/DDBJ whole genome shotgun (WGS) entry which is preliminary data.</text>
</comment>
<organism evidence="1 2">
    <name type="scientific">Glutamicibacter arilaitensis</name>
    <dbReference type="NCBI Taxonomy" id="256701"/>
    <lineage>
        <taxon>Bacteria</taxon>
        <taxon>Bacillati</taxon>
        <taxon>Actinomycetota</taxon>
        <taxon>Actinomycetes</taxon>
        <taxon>Micrococcales</taxon>
        <taxon>Micrococcaceae</taxon>
        <taxon>Glutamicibacter</taxon>
    </lineage>
</organism>
<name>A0A4Y8TXC1_9MICC</name>
<proteinExistence type="predicted"/>
<gene>
    <name evidence="1" type="ORF">EXY26_07325</name>
</gene>
<evidence type="ECO:0000313" key="2">
    <source>
        <dbReference type="Proteomes" id="UP000297638"/>
    </source>
</evidence>
<dbReference type="RefSeq" id="WP_134779893.1">
    <property type="nucleotide sequence ID" value="NZ_SPDS01000001.1"/>
</dbReference>
<dbReference type="AlphaFoldDB" id="A0A4Y8TXC1"/>